<gene>
    <name evidence="2" type="ORF">Tco_1045576</name>
</gene>
<proteinExistence type="predicted"/>
<name>A0ABQ5GUD3_9ASTR</name>
<dbReference type="Proteomes" id="UP001151760">
    <property type="component" value="Unassembled WGS sequence"/>
</dbReference>
<sequence>MKSKADRLANLDLPVKETSVVTYVVNGIRSKYLDAACVTRLREKAPTFNELQSMMLWGAGYVGVGGLGGSCTYGACCKFVHGENDLRPHPPTTGSTAQGRAESNSMSRPSHVVPHMASKTTTSNTNRMVDASVVAQCQSTQLVYSAQAQPTHMGYV</sequence>
<evidence type="ECO:0000313" key="2">
    <source>
        <dbReference type="EMBL" id="GJT78851.1"/>
    </source>
</evidence>
<comment type="caution">
    <text evidence="2">The sequence shown here is derived from an EMBL/GenBank/DDBJ whole genome shotgun (WGS) entry which is preliminary data.</text>
</comment>
<reference evidence="2" key="1">
    <citation type="journal article" date="2022" name="Int. J. Mol. Sci.">
        <title>Draft Genome of Tanacetum Coccineum: Genomic Comparison of Closely Related Tanacetum-Family Plants.</title>
        <authorList>
            <person name="Yamashiro T."/>
            <person name="Shiraishi A."/>
            <person name="Nakayama K."/>
            <person name="Satake H."/>
        </authorList>
    </citation>
    <scope>NUCLEOTIDE SEQUENCE</scope>
</reference>
<organism evidence="2 3">
    <name type="scientific">Tanacetum coccineum</name>
    <dbReference type="NCBI Taxonomy" id="301880"/>
    <lineage>
        <taxon>Eukaryota</taxon>
        <taxon>Viridiplantae</taxon>
        <taxon>Streptophyta</taxon>
        <taxon>Embryophyta</taxon>
        <taxon>Tracheophyta</taxon>
        <taxon>Spermatophyta</taxon>
        <taxon>Magnoliopsida</taxon>
        <taxon>eudicotyledons</taxon>
        <taxon>Gunneridae</taxon>
        <taxon>Pentapetalae</taxon>
        <taxon>asterids</taxon>
        <taxon>campanulids</taxon>
        <taxon>Asterales</taxon>
        <taxon>Asteraceae</taxon>
        <taxon>Asteroideae</taxon>
        <taxon>Anthemideae</taxon>
        <taxon>Anthemidinae</taxon>
        <taxon>Tanacetum</taxon>
    </lineage>
</organism>
<protein>
    <recommendedName>
        <fullName evidence="4">C3H1-type domain-containing protein</fullName>
    </recommendedName>
</protein>
<evidence type="ECO:0000256" key="1">
    <source>
        <dbReference type="SAM" id="MobiDB-lite"/>
    </source>
</evidence>
<accession>A0ABQ5GUD3</accession>
<dbReference type="EMBL" id="BQNB010018840">
    <property type="protein sequence ID" value="GJT78851.1"/>
    <property type="molecule type" value="Genomic_DNA"/>
</dbReference>
<evidence type="ECO:0008006" key="4">
    <source>
        <dbReference type="Google" id="ProtNLM"/>
    </source>
</evidence>
<evidence type="ECO:0000313" key="3">
    <source>
        <dbReference type="Proteomes" id="UP001151760"/>
    </source>
</evidence>
<reference evidence="2" key="2">
    <citation type="submission" date="2022-01" db="EMBL/GenBank/DDBJ databases">
        <authorList>
            <person name="Yamashiro T."/>
            <person name="Shiraishi A."/>
            <person name="Satake H."/>
            <person name="Nakayama K."/>
        </authorList>
    </citation>
    <scope>NUCLEOTIDE SEQUENCE</scope>
</reference>
<keyword evidence="3" id="KW-1185">Reference proteome</keyword>
<feature type="compositionally biased region" description="Polar residues" evidence="1">
    <location>
        <begin position="92"/>
        <end position="108"/>
    </location>
</feature>
<feature type="region of interest" description="Disordered" evidence="1">
    <location>
        <begin position="84"/>
        <end position="125"/>
    </location>
</feature>